<dbReference type="AlphaFoldDB" id="A0A8X6WH04"/>
<evidence type="ECO:0000313" key="1">
    <source>
        <dbReference type="EMBL" id="GFY34670.1"/>
    </source>
</evidence>
<accession>A0A8X6WH04</accession>
<evidence type="ECO:0000313" key="2">
    <source>
        <dbReference type="Proteomes" id="UP000887159"/>
    </source>
</evidence>
<dbReference type="Proteomes" id="UP000887159">
    <property type="component" value="Unassembled WGS sequence"/>
</dbReference>
<comment type="caution">
    <text evidence="1">The sequence shown here is derived from an EMBL/GenBank/DDBJ whole genome shotgun (WGS) entry which is preliminary data.</text>
</comment>
<name>A0A8X6WH04_TRICX</name>
<dbReference type="EMBL" id="BMAU01021426">
    <property type="protein sequence ID" value="GFY34670.1"/>
    <property type="molecule type" value="Genomic_DNA"/>
</dbReference>
<sequence length="85" mass="9911">MKFHSWVDLTREVPESADHELQTEKVRVLSCLDRLDSQFQKHDTIQLMELLFEFWKLLATNGCQRYGSVFSQAKVIVESVQAIVL</sequence>
<gene>
    <name evidence="1" type="ORF">TNCV_1373611</name>
</gene>
<keyword evidence="2" id="KW-1185">Reference proteome</keyword>
<proteinExistence type="predicted"/>
<organism evidence="1 2">
    <name type="scientific">Trichonephila clavipes</name>
    <name type="common">Golden silk orbweaver</name>
    <name type="synonym">Nephila clavipes</name>
    <dbReference type="NCBI Taxonomy" id="2585209"/>
    <lineage>
        <taxon>Eukaryota</taxon>
        <taxon>Metazoa</taxon>
        <taxon>Ecdysozoa</taxon>
        <taxon>Arthropoda</taxon>
        <taxon>Chelicerata</taxon>
        <taxon>Arachnida</taxon>
        <taxon>Araneae</taxon>
        <taxon>Araneomorphae</taxon>
        <taxon>Entelegynae</taxon>
        <taxon>Araneoidea</taxon>
        <taxon>Nephilidae</taxon>
        <taxon>Trichonephila</taxon>
    </lineage>
</organism>
<reference evidence="1" key="1">
    <citation type="submission" date="2020-08" db="EMBL/GenBank/DDBJ databases">
        <title>Multicomponent nature underlies the extraordinary mechanical properties of spider dragline silk.</title>
        <authorList>
            <person name="Kono N."/>
            <person name="Nakamura H."/>
            <person name="Mori M."/>
            <person name="Yoshida Y."/>
            <person name="Ohtoshi R."/>
            <person name="Malay A.D."/>
            <person name="Moran D.A.P."/>
            <person name="Tomita M."/>
            <person name="Numata K."/>
            <person name="Arakawa K."/>
        </authorList>
    </citation>
    <scope>NUCLEOTIDE SEQUENCE</scope>
</reference>
<protein>
    <submittedName>
        <fullName evidence="1">Uncharacterized protein</fullName>
    </submittedName>
</protein>